<feature type="region of interest" description="Disordered" evidence="1">
    <location>
        <begin position="1"/>
        <end position="24"/>
    </location>
</feature>
<dbReference type="EMBL" id="BQKI01000015">
    <property type="protein sequence ID" value="GJN08512.1"/>
    <property type="molecule type" value="Genomic_DNA"/>
</dbReference>
<proteinExistence type="predicted"/>
<evidence type="ECO:0000313" key="2">
    <source>
        <dbReference type="EMBL" id="GJN08512.1"/>
    </source>
</evidence>
<reference evidence="2" key="2">
    <citation type="submission" date="2021-12" db="EMBL/GenBank/DDBJ databases">
        <title>Resequencing data analysis of finger millet.</title>
        <authorList>
            <person name="Hatakeyama M."/>
            <person name="Aluri S."/>
            <person name="Balachadran M.T."/>
            <person name="Sivarajan S.R."/>
            <person name="Poveda L."/>
            <person name="Shimizu-Inatsugi R."/>
            <person name="Schlapbach R."/>
            <person name="Sreeman S.M."/>
            <person name="Shimizu K.K."/>
        </authorList>
    </citation>
    <scope>NUCLEOTIDE SEQUENCE</scope>
</reference>
<name>A0AAV5DE30_ELECO</name>
<organism evidence="2 3">
    <name type="scientific">Eleusine coracana subsp. coracana</name>
    <dbReference type="NCBI Taxonomy" id="191504"/>
    <lineage>
        <taxon>Eukaryota</taxon>
        <taxon>Viridiplantae</taxon>
        <taxon>Streptophyta</taxon>
        <taxon>Embryophyta</taxon>
        <taxon>Tracheophyta</taxon>
        <taxon>Spermatophyta</taxon>
        <taxon>Magnoliopsida</taxon>
        <taxon>Liliopsida</taxon>
        <taxon>Poales</taxon>
        <taxon>Poaceae</taxon>
        <taxon>PACMAD clade</taxon>
        <taxon>Chloridoideae</taxon>
        <taxon>Cynodonteae</taxon>
        <taxon>Eleusininae</taxon>
        <taxon>Eleusine</taxon>
    </lineage>
</organism>
<protein>
    <submittedName>
        <fullName evidence="2">Uncharacterized protein</fullName>
    </submittedName>
</protein>
<reference evidence="2" key="1">
    <citation type="journal article" date="2018" name="DNA Res.">
        <title>Multiple hybrid de novo genome assembly of finger millet, an orphan allotetraploid crop.</title>
        <authorList>
            <person name="Hatakeyama M."/>
            <person name="Aluri S."/>
            <person name="Balachadran M.T."/>
            <person name="Sivarajan S.R."/>
            <person name="Patrignani A."/>
            <person name="Gruter S."/>
            <person name="Poveda L."/>
            <person name="Shimizu-Inatsugi R."/>
            <person name="Baeten J."/>
            <person name="Francoijs K.J."/>
            <person name="Nataraja K.N."/>
            <person name="Reddy Y.A.N."/>
            <person name="Phadnis S."/>
            <person name="Ravikumar R.L."/>
            <person name="Schlapbach R."/>
            <person name="Sreeman S.M."/>
            <person name="Shimizu K.K."/>
        </authorList>
    </citation>
    <scope>NUCLEOTIDE SEQUENCE</scope>
</reference>
<comment type="caution">
    <text evidence="2">The sequence shown here is derived from an EMBL/GenBank/DDBJ whole genome shotgun (WGS) entry which is preliminary data.</text>
</comment>
<evidence type="ECO:0000313" key="3">
    <source>
        <dbReference type="Proteomes" id="UP001054889"/>
    </source>
</evidence>
<accession>A0AAV5DE30</accession>
<sequence>MAGRSFMRQRRRWSATTQQCDGDDQAYGVGVPAGAPCGEADAARPDPVQAGACAGLCAQHLGGGRWEEGDDVGVHARRTQATTNRRPEVSA</sequence>
<dbReference type="Proteomes" id="UP001054889">
    <property type="component" value="Unassembled WGS sequence"/>
</dbReference>
<dbReference type="AlphaFoldDB" id="A0AAV5DE30"/>
<gene>
    <name evidence="2" type="primary">ga26443</name>
    <name evidence="2" type="ORF">PR202_ga26443</name>
</gene>
<keyword evidence="3" id="KW-1185">Reference proteome</keyword>
<evidence type="ECO:0000256" key="1">
    <source>
        <dbReference type="SAM" id="MobiDB-lite"/>
    </source>
</evidence>